<organism evidence="1 2">
    <name type="scientific">Fusarium oxysporum f. sp. narcissi</name>
    <dbReference type="NCBI Taxonomy" id="451672"/>
    <lineage>
        <taxon>Eukaryota</taxon>
        <taxon>Fungi</taxon>
        <taxon>Dikarya</taxon>
        <taxon>Ascomycota</taxon>
        <taxon>Pezizomycotina</taxon>
        <taxon>Sordariomycetes</taxon>
        <taxon>Hypocreomycetidae</taxon>
        <taxon>Hypocreales</taxon>
        <taxon>Nectriaceae</taxon>
        <taxon>Fusarium</taxon>
        <taxon>Fusarium oxysporum species complex</taxon>
    </lineage>
</organism>
<dbReference type="Proteomes" id="UP000290540">
    <property type="component" value="Unassembled WGS sequence"/>
</dbReference>
<accession>A0A4Q2UYX1</accession>
<name>A0A4Q2UYX1_FUSOX</name>
<proteinExistence type="predicted"/>
<dbReference type="EMBL" id="MQTW01000677">
    <property type="protein sequence ID" value="RYC79332.1"/>
    <property type="molecule type" value="Genomic_DNA"/>
</dbReference>
<gene>
    <name evidence="1" type="ORF">BFJ63_vAg17788</name>
</gene>
<reference evidence="1 2" key="1">
    <citation type="submission" date="2016-12" db="EMBL/GenBank/DDBJ databases">
        <title>Draft genome sequence of Fusarium oxysporum causing rot on Narcissus.</title>
        <authorList>
            <person name="Armitage A.D."/>
            <person name="Taylor A."/>
            <person name="Clarkson J.P."/>
            <person name="Harrison R.J."/>
            <person name="Jackson A.C."/>
        </authorList>
    </citation>
    <scope>NUCLEOTIDE SEQUENCE [LARGE SCALE GENOMIC DNA]</scope>
    <source>
        <strain evidence="1 2">N139</strain>
    </source>
</reference>
<comment type="caution">
    <text evidence="1">The sequence shown here is derived from an EMBL/GenBank/DDBJ whole genome shotgun (WGS) entry which is preliminary data.</text>
</comment>
<protein>
    <submittedName>
        <fullName evidence="1">Uncharacterized protein</fullName>
    </submittedName>
</protein>
<dbReference type="AlphaFoldDB" id="A0A4Q2UYX1"/>
<evidence type="ECO:0000313" key="2">
    <source>
        <dbReference type="Proteomes" id="UP000290540"/>
    </source>
</evidence>
<sequence>MTPPSSAIGKFMLGPVKPEPEHISFSDSVPNTPMKRERLGFEYEHLMDMNMAHHG</sequence>
<evidence type="ECO:0000313" key="1">
    <source>
        <dbReference type="EMBL" id="RYC79332.1"/>
    </source>
</evidence>